<protein>
    <submittedName>
        <fullName evidence="2">Regulating synaptic membrane exocytosis protein 1</fullName>
    </submittedName>
</protein>
<dbReference type="GO" id="GO:0044325">
    <property type="term" value="F:transmembrane transporter binding"/>
    <property type="evidence" value="ECO:0007669"/>
    <property type="project" value="TreeGrafter"/>
</dbReference>
<dbReference type="GO" id="GO:0050806">
    <property type="term" value="P:positive regulation of synaptic transmission"/>
    <property type="evidence" value="ECO:0007669"/>
    <property type="project" value="TreeGrafter"/>
</dbReference>
<name>A0A4Z2EMT0_9TELE</name>
<reference evidence="2 3" key="1">
    <citation type="submission" date="2019-03" db="EMBL/GenBank/DDBJ databases">
        <title>First draft genome of Liparis tanakae, snailfish: a comprehensive survey of snailfish specific genes.</title>
        <authorList>
            <person name="Kim W."/>
            <person name="Song I."/>
            <person name="Jeong J.-H."/>
            <person name="Kim D."/>
            <person name="Kim S."/>
            <person name="Ryu S."/>
            <person name="Song J.Y."/>
            <person name="Lee S.K."/>
        </authorList>
    </citation>
    <scope>NUCLEOTIDE SEQUENCE [LARGE SCALE GENOMIC DNA]</scope>
    <source>
        <tissue evidence="2">Muscle</tissue>
    </source>
</reference>
<dbReference type="GO" id="GO:0048167">
    <property type="term" value="P:regulation of synaptic plasticity"/>
    <property type="evidence" value="ECO:0007669"/>
    <property type="project" value="TreeGrafter"/>
</dbReference>
<dbReference type="InterPro" id="IPR039032">
    <property type="entry name" value="Rim-like"/>
</dbReference>
<dbReference type="Proteomes" id="UP000314294">
    <property type="component" value="Unassembled WGS sequence"/>
</dbReference>
<dbReference type="EMBL" id="SRLO01004759">
    <property type="protein sequence ID" value="TNN30196.1"/>
    <property type="molecule type" value="Genomic_DNA"/>
</dbReference>
<dbReference type="GO" id="GO:0048788">
    <property type="term" value="C:cytoskeleton of presynaptic active zone"/>
    <property type="evidence" value="ECO:0007669"/>
    <property type="project" value="TreeGrafter"/>
</dbReference>
<dbReference type="GO" id="GO:2000300">
    <property type="term" value="P:regulation of synaptic vesicle exocytosis"/>
    <property type="evidence" value="ECO:0007669"/>
    <property type="project" value="TreeGrafter"/>
</dbReference>
<gene>
    <name evidence="2" type="primary">Rims1_2</name>
    <name evidence="2" type="ORF">EYF80_059654</name>
</gene>
<comment type="caution">
    <text evidence="2">The sequence shown here is derived from an EMBL/GenBank/DDBJ whole genome shotgun (WGS) entry which is preliminary data.</text>
</comment>
<dbReference type="GO" id="GO:0042391">
    <property type="term" value="P:regulation of membrane potential"/>
    <property type="evidence" value="ECO:0007669"/>
    <property type="project" value="TreeGrafter"/>
</dbReference>
<keyword evidence="3" id="KW-1185">Reference proteome</keyword>
<dbReference type="GO" id="GO:0042734">
    <property type="term" value="C:presynaptic membrane"/>
    <property type="evidence" value="ECO:0007669"/>
    <property type="project" value="TreeGrafter"/>
</dbReference>
<dbReference type="AlphaFoldDB" id="A0A4Z2EMT0"/>
<dbReference type="GO" id="GO:0031267">
    <property type="term" value="F:small GTPase binding"/>
    <property type="evidence" value="ECO:0007669"/>
    <property type="project" value="InterPro"/>
</dbReference>
<evidence type="ECO:0000313" key="3">
    <source>
        <dbReference type="Proteomes" id="UP000314294"/>
    </source>
</evidence>
<dbReference type="GO" id="GO:0048791">
    <property type="term" value="P:calcium ion-regulated exocytosis of neurotransmitter"/>
    <property type="evidence" value="ECO:0007669"/>
    <property type="project" value="TreeGrafter"/>
</dbReference>
<sequence>MNSNFNNEYVLIELETALLDDAPHWFKLQTHDASSIPLPQPSPYLPRRHAAADSPSKKLQSTSGAERSSRDRERDGGGGGGGGSTLAVPEQQRPVQHRSRSVSPHREDSCRARSRPAHVPMQRSLDEIHQNNHHPPHSSSSRYHDAHLEHQRSGDSDYEYSEDR</sequence>
<feature type="compositionally biased region" description="Basic and acidic residues" evidence="1">
    <location>
        <begin position="67"/>
        <end position="76"/>
    </location>
</feature>
<feature type="region of interest" description="Disordered" evidence="1">
    <location>
        <begin position="33"/>
        <end position="164"/>
    </location>
</feature>
<proteinExistence type="predicted"/>
<feature type="compositionally biased region" description="Basic and acidic residues" evidence="1">
    <location>
        <begin position="142"/>
        <end position="164"/>
    </location>
</feature>
<dbReference type="PANTHER" id="PTHR12157">
    <property type="entry name" value="REGULATING SYNAPTIC MEMBRANE EXOCYTOSIS PROTEIN"/>
    <property type="match status" value="1"/>
</dbReference>
<dbReference type="OrthoDB" id="420032at2759"/>
<evidence type="ECO:0000313" key="2">
    <source>
        <dbReference type="EMBL" id="TNN30196.1"/>
    </source>
</evidence>
<organism evidence="2 3">
    <name type="scientific">Liparis tanakae</name>
    <name type="common">Tanaka's snailfish</name>
    <dbReference type="NCBI Taxonomy" id="230148"/>
    <lineage>
        <taxon>Eukaryota</taxon>
        <taxon>Metazoa</taxon>
        <taxon>Chordata</taxon>
        <taxon>Craniata</taxon>
        <taxon>Vertebrata</taxon>
        <taxon>Euteleostomi</taxon>
        <taxon>Actinopterygii</taxon>
        <taxon>Neopterygii</taxon>
        <taxon>Teleostei</taxon>
        <taxon>Neoteleostei</taxon>
        <taxon>Acanthomorphata</taxon>
        <taxon>Eupercaria</taxon>
        <taxon>Perciformes</taxon>
        <taxon>Cottioidei</taxon>
        <taxon>Cottales</taxon>
        <taxon>Liparidae</taxon>
        <taxon>Liparis</taxon>
    </lineage>
</organism>
<accession>A0A4Z2EMT0</accession>
<dbReference type="PANTHER" id="PTHR12157:SF18">
    <property type="entry name" value="REGULATING SYNAPTIC MEMBRANE EXOCYTOSIS PROTEIN 1"/>
    <property type="match status" value="1"/>
</dbReference>
<evidence type="ECO:0000256" key="1">
    <source>
        <dbReference type="SAM" id="MobiDB-lite"/>
    </source>
</evidence>